<sequence>MHGHHDGRHDPLQEPARKPLYLLEGPREVTARDTSLAVRNGTHVTNLPLSRLDRILSGPQVTWNGKALQACLGYGIPITWVDGSGHPLGTLSPPPGCAGPLADAIQRYLDRPEWPDQYPQWLKHRRMDVLQSWRNALSRQGHPPPAGILEGIKRDFVYADQIPNHFPDESLGWCYGVVEQRLNKEGMQPYYWGFGGVPLPLAEDIARLLWAELNLHCGTLPRQVQTRPEALVFFENWVQKNAVRVHHHLGDLKRHIRSEISGCR</sequence>
<evidence type="ECO:0000256" key="3">
    <source>
        <dbReference type="ARBA" id="ARBA00022759"/>
    </source>
</evidence>
<dbReference type="STRING" id="195064.SAMN05421721_1092"/>
<dbReference type="RefSeq" id="WP_090485501.1">
    <property type="nucleotide sequence ID" value="NZ_FOUO01000009.1"/>
</dbReference>
<dbReference type="Pfam" id="PF01867">
    <property type="entry name" value="Cas_Cas1"/>
    <property type="match status" value="1"/>
</dbReference>
<dbReference type="GO" id="GO:0016787">
    <property type="term" value="F:hydrolase activity"/>
    <property type="evidence" value="ECO:0007669"/>
    <property type="project" value="UniProtKB-KW"/>
</dbReference>
<keyword evidence="1" id="KW-0540">Nuclease</keyword>
<evidence type="ECO:0000313" key="7">
    <source>
        <dbReference type="EMBL" id="SFM54108.1"/>
    </source>
</evidence>
<proteinExistence type="predicted"/>
<keyword evidence="8" id="KW-1185">Reference proteome</keyword>
<evidence type="ECO:0000256" key="4">
    <source>
        <dbReference type="ARBA" id="ARBA00022801"/>
    </source>
</evidence>
<keyword evidence="5" id="KW-0460">Magnesium</keyword>
<evidence type="ECO:0000256" key="6">
    <source>
        <dbReference type="ARBA" id="ARBA00023118"/>
    </source>
</evidence>
<keyword evidence="2" id="KW-0479">Metal-binding</keyword>
<dbReference type="OrthoDB" id="8525334at2"/>
<keyword evidence="4" id="KW-0378">Hydrolase</keyword>
<evidence type="ECO:0000256" key="2">
    <source>
        <dbReference type="ARBA" id="ARBA00022723"/>
    </source>
</evidence>
<evidence type="ECO:0000256" key="1">
    <source>
        <dbReference type="ARBA" id="ARBA00022722"/>
    </source>
</evidence>
<dbReference type="Proteomes" id="UP000199556">
    <property type="component" value="Unassembled WGS sequence"/>
</dbReference>
<dbReference type="GO" id="GO:0051607">
    <property type="term" value="P:defense response to virus"/>
    <property type="evidence" value="ECO:0007669"/>
    <property type="project" value="UniProtKB-KW"/>
</dbReference>
<dbReference type="GO" id="GO:0003676">
    <property type="term" value="F:nucleic acid binding"/>
    <property type="evidence" value="ECO:0007669"/>
    <property type="project" value="InterPro"/>
</dbReference>
<reference evidence="7 8" key="1">
    <citation type="submission" date="2016-10" db="EMBL/GenBank/DDBJ databases">
        <authorList>
            <person name="de Groot N.N."/>
        </authorList>
    </citation>
    <scope>NUCLEOTIDE SEQUENCE [LARGE SCALE GENOMIC DNA]</scope>
    <source>
        <strain evidence="7 8">DSM 4180</strain>
    </source>
</reference>
<dbReference type="InterPro" id="IPR002729">
    <property type="entry name" value="CRISPR-assoc_Cas1"/>
</dbReference>
<dbReference type="EMBL" id="FOUO01000009">
    <property type="protein sequence ID" value="SFM54108.1"/>
    <property type="molecule type" value="Genomic_DNA"/>
</dbReference>
<name>A0A1I4RPH1_ECTMO</name>
<gene>
    <name evidence="7" type="ORF">SAMN05421721_1092</name>
</gene>
<evidence type="ECO:0000256" key="5">
    <source>
        <dbReference type="ARBA" id="ARBA00022842"/>
    </source>
</evidence>
<dbReference type="AlphaFoldDB" id="A0A1I4RPH1"/>
<dbReference type="InterPro" id="IPR042211">
    <property type="entry name" value="CRISPR-assoc_Cas1_N"/>
</dbReference>
<keyword evidence="3" id="KW-0255">Endonuclease</keyword>
<organism evidence="7 8">
    <name type="scientific">Ectothiorhodospira mobilis</name>
    <dbReference type="NCBI Taxonomy" id="195064"/>
    <lineage>
        <taxon>Bacteria</taxon>
        <taxon>Pseudomonadati</taxon>
        <taxon>Pseudomonadota</taxon>
        <taxon>Gammaproteobacteria</taxon>
        <taxon>Chromatiales</taxon>
        <taxon>Ectothiorhodospiraceae</taxon>
        <taxon>Ectothiorhodospira</taxon>
    </lineage>
</organism>
<dbReference type="GO" id="GO:0004519">
    <property type="term" value="F:endonuclease activity"/>
    <property type="evidence" value="ECO:0007669"/>
    <property type="project" value="UniProtKB-KW"/>
</dbReference>
<evidence type="ECO:0000313" key="8">
    <source>
        <dbReference type="Proteomes" id="UP000199556"/>
    </source>
</evidence>
<keyword evidence="6" id="KW-0051">Antiviral defense</keyword>
<protein>
    <submittedName>
        <fullName evidence="7">CRISPR associated protein Cas1</fullName>
    </submittedName>
</protein>
<dbReference type="GO" id="GO:0043571">
    <property type="term" value="P:maintenance of CRISPR repeat elements"/>
    <property type="evidence" value="ECO:0007669"/>
    <property type="project" value="InterPro"/>
</dbReference>
<dbReference type="Gene3D" id="3.100.10.20">
    <property type="entry name" value="CRISPR-associated endonuclease Cas1, N-terminal domain"/>
    <property type="match status" value="1"/>
</dbReference>
<dbReference type="GO" id="GO:0046872">
    <property type="term" value="F:metal ion binding"/>
    <property type="evidence" value="ECO:0007669"/>
    <property type="project" value="UniProtKB-KW"/>
</dbReference>
<accession>A0A1I4RPH1</accession>